<organism evidence="1 2">
    <name type="scientific">Lutimaribacter marinistellae</name>
    <dbReference type="NCBI Taxonomy" id="1820329"/>
    <lineage>
        <taxon>Bacteria</taxon>
        <taxon>Pseudomonadati</taxon>
        <taxon>Pseudomonadota</taxon>
        <taxon>Alphaproteobacteria</taxon>
        <taxon>Rhodobacterales</taxon>
        <taxon>Roseobacteraceae</taxon>
        <taxon>Lutimaribacter</taxon>
    </lineage>
</organism>
<dbReference type="RefSeq" id="WP_386735223.1">
    <property type="nucleotide sequence ID" value="NZ_JBHRXI010000010.1"/>
</dbReference>
<proteinExistence type="predicted"/>
<keyword evidence="2" id="KW-1185">Reference proteome</keyword>
<sequence length="42" mass="5142">MNLHAANAFLLRDRSDWRKPHLSWLPSSLYRYYSHSRLLLKK</sequence>
<evidence type="ECO:0000313" key="2">
    <source>
        <dbReference type="Proteomes" id="UP001595629"/>
    </source>
</evidence>
<name>A0ABV7TFD3_9RHOB</name>
<protein>
    <submittedName>
        <fullName evidence="1">Uncharacterized protein</fullName>
    </submittedName>
</protein>
<accession>A0ABV7TFD3</accession>
<reference evidence="2" key="1">
    <citation type="journal article" date="2019" name="Int. J. Syst. Evol. Microbiol.">
        <title>The Global Catalogue of Microorganisms (GCM) 10K type strain sequencing project: providing services to taxonomists for standard genome sequencing and annotation.</title>
        <authorList>
            <consortium name="The Broad Institute Genomics Platform"/>
            <consortium name="The Broad Institute Genome Sequencing Center for Infectious Disease"/>
            <person name="Wu L."/>
            <person name="Ma J."/>
        </authorList>
    </citation>
    <scope>NUCLEOTIDE SEQUENCE [LARGE SCALE GENOMIC DNA]</scope>
    <source>
        <strain evidence="2">KCTC 42911</strain>
    </source>
</reference>
<evidence type="ECO:0000313" key="1">
    <source>
        <dbReference type="EMBL" id="MFC3614031.1"/>
    </source>
</evidence>
<gene>
    <name evidence="1" type="ORF">ACFORG_09700</name>
</gene>
<dbReference type="EMBL" id="JBHRXI010000010">
    <property type="protein sequence ID" value="MFC3614031.1"/>
    <property type="molecule type" value="Genomic_DNA"/>
</dbReference>
<dbReference type="Proteomes" id="UP001595629">
    <property type="component" value="Unassembled WGS sequence"/>
</dbReference>
<comment type="caution">
    <text evidence="1">The sequence shown here is derived from an EMBL/GenBank/DDBJ whole genome shotgun (WGS) entry which is preliminary data.</text>
</comment>